<dbReference type="Proteomes" id="UP001162834">
    <property type="component" value="Chromosome"/>
</dbReference>
<dbReference type="GO" id="GO:0019323">
    <property type="term" value="P:pentose catabolic process"/>
    <property type="evidence" value="ECO:0007669"/>
    <property type="project" value="TreeGrafter"/>
</dbReference>
<dbReference type="InterPro" id="IPR001303">
    <property type="entry name" value="Aldolase_II/adducin_N"/>
</dbReference>
<evidence type="ECO:0000256" key="2">
    <source>
        <dbReference type="ARBA" id="ARBA00023239"/>
    </source>
</evidence>
<feature type="domain" description="Class II aldolase/adducin N-terminal" evidence="3">
    <location>
        <begin position="15"/>
        <end position="190"/>
    </location>
</feature>
<dbReference type="SUPFAM" id="SSF53639">
    <property type="entry name" value="AraD/HMP-PK domain-like"/>
    <property type="match status" value="1"/>
</dbReference>
<keyword evidence="5" id="KW-1185">Reference proteome</keyword>
<name>A0A9E7C0L4_9ACTN</name>
<dbReference type="EC" id="4.1.1.104" evidence="4"/>
<evidence type="ECO:0000313" key="4">
    <source>
        <dbReference type="EMBL" id="UGS36555.1"/>
    </source>
</evidence>
<reference evidence="4" key="1">
    <citation type="journal article" date="2022" name="Int. J. Syst. Evol. Microbiol.">
        <title>Pseudomonas aegrilactucae sp. nov. and Pseudomonas morbosilactucae sp. nov., pathogens causing bacterial rot of lettuce in Japan.</title>
        <authorList>
            <person name="Sawada H."/>
            <person name="Fujikawa T."/>
            <person name="Satou M."/>
        </authorList>
    </citation>
    <scope>NUCLEOTIDE SEQUENCE</scope>
    <source>
        <strain evidence="4">0166_1</strain>
    </source>
</reference>
<dbReference type="AlphaFoldDB" id="A0A9E7C0L4"/>
<protein>
    <submittedName>
        <fullName evidence="4">3-oxo-tetronate 4-phosphate decarboxylase</fullName>
        <ecNumber evidence="4">4.1.1.104</ecNumber>
    </submittedName>
</protein>
<sequence>MRPVRLNGALVNRPEEIIEAMRGLRARGFVVGTVGNASVRIADGLRITPSRRDYDAMGPEDLVDVDGRGRVLHGGHRPSRELWLHLAVYGARPDVCAIVHTHSPYATAWSFLGEPISPQTEEMSYYGIGRVGVAPAAPAGSPELAAAVAGSLGTAGAVLLHGHGVVAVGADLATAVTAAEAVEHQAHVGWLLRGAPAPLAWDGDVHTGEGGLTWRD</sequence>
<accession>A0A9E7C0L4</accession>
<proteinExistence type="predicted"/>
<dbReference type="InterPro" id="IPR036409">
    <property type="entry name" value="Aldolase_II/adducin_N_sf"/>
</dbReference>
<evidence type="ECO:0000259" key="3">
    <source>
        <dbReference type="SMART" id="SM01007"/>
    </source>
</evidence>
<gene>
    <name evidence="4" type="primary">otnC</name>
    <name evidence="4" type="ORF">DSM104329_02961</name>
</gene>
<dbReference type="Gene3D" id="3.40.225.10">
    <property type="entry name" value="Class II aldolase/adducin N-terminal domain"/>
    <property type="match status" value="1"/>
</dbReference>
<dbReference type="SMART" id="SM01007">
    <property type="entry name" value="Aldolase_II"/>
    <property type="match status" value="1"/>
</dbReference>
<keyword evidence="1" id="KW-0479">Metal-binding</keyword>
<evidence type="ECO:0000313" key="5">
    <source>
        <dbReference type="Proteomes" id="UP001162834"/>
    </source>
</evidence>
<dbReference type="GO" id="GO:0016832">
    <property type="term" value="F:aldehyde-lyase activity"/>
    <property type="evidence" value="ECO:0007669"/>
    <property type="project" value="TreeGrafter"/>
</dbReference>
<dbReference type="PANTHER" id="PTHR22789">
    <property type="entry name" value="FUCULOSE PHOSPHATE ALDOLASE"/>
    <property type="match status" value="1"/>
</dbReference>
<dbReference type="GO" id="GO:0005829">
    <property type="term" value="C:cytosol"/>
    <property type="evidence" value="ECO:0007669"/>
    <property type="project" value="TreeGrafter"/>
</dbReference>
<dbReference type="GO" id="GO:0046872">
    <property type="term" value="F:metal ion binding"/>
    <property type="evidence" value="ECO:0007669"/>
    <property type="project" value="UniProtKB-KW"/>
</dbReference>
<dbReference type="PANTHER" id="PTHR22789:SF0">
    <property type="entry name" value="3-OXO-TETRONATE 4-PHOSPHATE DECARBOXYLASE-RELATED"/>
    <property type="match status" value="1"/>
</dbReference>
<evidence type="ECO:0000256" key="1">
    <source>
        <dbReference type="ARBA" id="ARBA00022723"/>
    </source>
</evidence>
<dbReference type="KEGG" id="sbae:DSM104329_02961"/>
<dbReference type="EMBL" id="CP087164">
    <property type="protein sequence ID" value="UGS36555.1"/>
    <property type="molecule type" value="Genomic_DNA"/>
</dbReference>
<keyword evidence="2 4" id="KW-0456">Lyase</keyword>
<dbReference type="InterPro" id="IPR050197">
    <property type="entry name" value="Aldolase_class_II_sugar_metab"/>
</dbReference>
<organism evidence="4 5">
    <name type="scientific">Capillimicrobium parvum</name>
    <dbReference type="NCBI Taxonomy" id="2884022"/>
    <lineage>
        <taxon>Bacteria</taxon>
        <taxon>Bacillati</taxon>
        <taxon>Actinomycetota</taxon>
        <taxon>Thermoleophilia</taxon>
        <taxon>Solirubrobacterales</taxon>
        <taxon>Capillimicrobiaceae</taxon>
        <taxon>Capillimicrobium</taxon>
    </lineage>
</organism>
<dbReference type="Pfam" id="PF00596">
    <property type="entry name" value="Aldolase_II"/>
    <property type="match status" value="1"/>
</dbReference>